<dbReference type="GO" id="GO:0005694">
    <property type="term" value="C:chromosome"/>
    <property type="evidence" value="ECO:0007669"/>
    <property type="project" value="InterPro"/>
</dbReference>
<organism evidence="2 3">
    <name type="scientific">Zostera marina</name>
    <name type="common">Eelgrass</name>
    <dbReference type="NCBI Taxonomy" id="29655"/>
    <lineage>
        <taxon>Eukaryota</taxon>
        <taxon>Viridiplantae</taxon>
        <taxon>Streptophyta</taxon>
        <taxon>Embryophyta</taxon>
        <taxon>Tracheophyta</taxon>
        <taxon>Spermatophyta</taxon>
        <taxon>Magnoliopsida</taxon>
        <taxon>Liliopsida</taxon>
        <taxon>Zosteraceae</taxon>
        <taxon>Zostera</taxon>
    </lineage>
</organism>
<protein>
    <recommendedName>
        <fullName evidence="1">Spo11/DNA topoisomerase VI subunit A N-terminal domain-containing protein</fullName>
    </recommendedName>
</protein>
<evidence type="ECO:0000259" key="1">
    <source>
        <dbReference type="Pfam" id="PF04406"/>
    </source>
</evidence>
<dbReference type="InterPro" id="IPR013049">
    <property type="entry name" value="Spo11/TopoVI_A_N"/>
</dbReference>
<dbReference type="InterPro" id="IPR036388">
    <property type="entry name" value="WH-like_DNA-bd_sf"/>
</dbReference>
<dbReference type="OMA" id="YMQPSIF"/>
<dbReference type="InterPro" id="IPR002815">
    <property type="entry name" value="Spo11/TopoVI_A"/>
</dbReference>
<reference evidence="3" key="1">
    <citation type="journal article" date="2016" name="Nature">
        <title>The genome of the seagrass Zostera marina reveals angiosperm adaptation to the sea.</title>
        <authorList>
            <person name="Olsen J.L."/>
            <person name="Rouze P."/>
            <person name="Verhelst B."/>
            <person name="Lin Y.-C."/>
            <person name="Bayer T."/>
            <person name="Collen J."/>
            <person name="Dattolo E."/>
            <person name="De Paoli E."/>
            <person name="Dittami S."/>
            <person name="Maumus F."/>
            <person name="Michel G."/>
            <person name="Kersting A."/>
            <person name="Lauritano C."/>
            <person name="Lohaus R."/>
            <person name="Toepel M."/>
            <person name="Tonon T."/>
            <person name="Vanneste K."/>
            <person name="Amirebrahimi M."/>
            <person name="Brakel J."/>
            <person name="Bostroem C."/>
            <person name="Chovatia M."/>
            <person name="Grimwood J."/>
            <person name="Jenkins J.W."/>
            <person name="Jueterbock A."/>
            <person name="Mraz A."/>
            <person name="Stam W.T."/>
            <person name="Tice H."/>
            <person name="Bornberg-Bauer E."/>
            <person name="Green P.J."/>
            <person name="Pearson G.A."/>
            <person name="Procaccini G."/>
            <person name="Duarte C.M."/>
            <person name="Schmutz J."/>
            <person name="Reusch T.B.H."/>
            <person name="Van de Peer Y."/>
        </authorList>
    </citation>
    <scope>NUCLEOTIDE SEQUENCE [LARGE SCALE GENOMIC DNA]</scope>
    <source>
        <strain evidence="3">cv. Finnish</strain>
    </source>
</reference>
<feature type="domain" description="Spo11/DNA topoisomerase VI subunit A N-terminal" evidence="1">
    <location>
        <begin position="29"/>
        <end position="63"/>
    </location>
</feature>
<dbReference type="PANTHER" id="PTHR10848">
    <property type="entry name" value="MEIOTIC RECOMBINATION PROTEIN SPO11"/>
    <property type="match status" value="1"/>
</dbReference>
<dbReference type="OrthoDB" id="784765at2759"/>
<dbReference type="STRING" id="29655.A0A0K9P2Y0"/>
<evidence type="ECO:0000313" key="2">
    <source>
        <dbReference type="EMBL" id="KMZ62565.1"/>
    </source>
</evidence>
<evidence type="ECO:0000313" key="3">
    <source>
        <dbReference type="Proteomes" id="UP000036987"/>
    </source>
</evidence>
<dbReference type="GO" id="GO:0003677">
    <property type="term" value="F:DNA binding"/>
    <property type="evidence" value="ECO:0007669"/>
    <property type="project" value="InterPro"/>
</dbReference>
<dbReference type="SUPFAM" id="SSF56726">
    <property type="entry name" value="DNA topoisomerase IV, alpha subunit"/>
    <property type="match status" value="1"/>
</dbReference>
<dbReference type="GO" id="GO:0006259">
    <property type="term" value="P:DNA metabolic process"/>
    <property type="evidence" value="ECO:0007669"/>
    <property type="project" value="InterPro"/>
</dbReference>
<dbReference type="Proteomes" id="UP000036987">
    <property type="component" value="Unassembled WGS sequence"/>
</dbReference>
<comment type="caution">
    <text evidence="2">The sequence shown here is derived from an EMBL/GenBank/DDBJ whole genome shotgun (WGS) entry which is preliminary data.</text>
</comment>
<name>A0A0K9P2Y0_ZOSMR</name>
<gene>
    <name evidence="2" type="ORF">ZOSMA_454G00050</name>
</gene>
<dbReference type="PANTHER" id="PTHR10848:SF3">
    <property type="entry name" value="MEIOTIC RECOMBINATION PROTEIN SPO11-1"/>
    <property type="match status" value="1"/>
</dbReference>
<dbReference type="Pfam" id="PF04406">
    <property type="entry name" value="TP6A_N"/>
    <property type="match status" value="1"/>
</dbReference>
<dbReference type="InterPro" id="IPR036078">
    <property type="entry name" value="Spo11/TopoVI_A_sf"/>
</dbReference>
<sequence length="78" mass="9057">MLKCSSCCSKDLPCGKDLIVLKKESHVQRLDIMLRVLSIIQQLLQENKHGTKRDIYYMQPSIFLGKGRSSSQRYLHTF</sequence>
<accession>A0A0K9P2Y0</accession>
<dbReference type="GO" id="GO:0005524">
    <property type="term" value="F:ATP binding"/>
    <property type="evidence" value="ECO:0007669"/>
    <property type="project" value="InterPro"/>
</dbReference>
<dbReference type="AlphaFoldDB" id="A0A0K9P2Y0"/>
<keyword evidence="3" id="KW-1185">Reference proteome</keyword>
<dbReference type="EMBL" id="LFYR01001338">
    <property type="protein sequence ID" value="KMZ62565.1"/>
    <property type="molecule type" value="Genomic_DNA"/>
</dbReference>
<dbReference type="GO" id="GO:0003918">
    <property type="term" value="F:DNA topoisomerase type II (double strand cut, ATP-hydrolyzing) activity"/>
    <property type="evidence" value="ECO:0007669"/>
    <property type="project" value="InterPro"/>
</dbReference>
<proteinExistence type="predicted"/>
<dbReference type="Gene3D" id="1.10.10.10">
    <property type="entry name" value="Winged helix-like DNA-binding domain superfamily/Winged helix DNA-binding domain"/>
    <property type="match status" value="1"/>
</dbReference>